<organism evidence="2 3">
    <name type="scientific">Algoriphagus aestuariicola</name>
    <dbReference type="NCBI Taxonomy" id="1852016"/>
    <lineage>
        <taxon>Bacteria</taxon>
        <taxon>Pseudomonadati</taxon>
        <taxon>Bacteroidota</taxon>
        <taxon>Cytophagia</taxon>
        <taxon>Cytophagales</taxon>
        <taxon>Cyclobacteriaceae</taxon>
        <taxon>Algoriphagus</taxon>
    </lineage>
</organism>
<gene>
    <name evidence="2" type="ORF">J0A67_08095</name>
</gene>
<evidence type="ECO:0008006" key="4">
    <source>
        <dbReference type="Google" id="ProtNLM"/>
    </source>
</evidence>
<keyword evidence="1" id="KW-0472">Membrane</keyword>
<evidence type="ECO:0000313" key="2">
    <source>
        <dbReference type="EMBL" id="MBN7800817.1"/>
    </source>
</evidence>
<name>A0ABS3BNC5_9BACT</name>
<proteinExistence type="predicted"/>
<feature type="transmembrane region" description="Helical" evidence="1">
    <location>
        <begin position="12"/>
        <end position="30"/>
    </location>
</feature>
<keyword evidence="3" id="KW-1185">Reference proteome</keyword>
<dbReference type="RefSeq" id="WP_206568806.1">
    <property type="nucleotide sequence ID" value="NZ_JAFKCW010000002.1"/>
</dbReference>
<dbReference type="Proteomes" id="UP000664698">
    <property type="component" value="Unassembled WGS sequence"/>
</dbReference>
<keyword evidence="1" id="KW-1133">Transmembrane helix</keyword>
<evidence type="ECO:0000256" key="1">
    <source>
        <dbReference type="SAM" id="Phobius"/>
    </source>
</evidence>
<accession>A0ABS3BNC5</accession>
<keyword evidence="1" id="KW-0812">Transmembrane</keyword>
<reference evidence="2 3" key="1">
    <citation type="submission" date="2021-03" db="EMBL/GenBank/DDBJ databases">
        <title>novel species isolated from a fishpond in China.</title>
        <authorList>
            <person name="Lu H."/>
            <person name="Cai Z."/>
        </authorList>
    </citation>
    <scope>NUCLEOTIDE SEQUENCE [LARGE SCALE GENOMIC DNA]</scope>
    <source>
        <strain evidence="2 3">JCM 31546</strain>
    </source>
</reference>
<dbReference type="EMBL" id="JAFKCW010000002">
    <property type="protein sequence ID" value="MBN7800817.1"/>
    <property type="molecule type" value="Genomic_DNA"/>
</dbReference>
<sequence>MNIFELIFEQYWDQLLILIGLAFIAIKYILENKRRKNEIIEEIFRAGKIKAINEFLEQYADQSAFWLEIPYYDIIEGKFRGKEVDEIVRPGLNKLEKSFYRLSIYLNDSEYNDYITLVENIRKINRRLSESYRNFNFFNKKDISQTNEFYYVQSDMLKENELILREIVRCFRTNFKK</sequence>
<comment type="caution">
    <text evidence="2">The sequence shown here is derived from an EMBL/GenBank/DDBJ whole genome shotgun (WGS) entry which is preliminary data.</text>
</comment>
<protein>
    <recommendedName>
        <fullName evidence="4">DUF4760 domain-containing protein</fullName>
    </recommendedName>
</protein>
<evidence type="ECO:0000313" key="3">
    <source>
        <dbReference type="Proteomes" id="UP000664698"/>
    </source>
</evidence>